<feature type="transmembrane region" description="Helical" evidence="1">
    <location>
        <begin position="41"/>
        <end position="58"/>
    </location>
</feature>
<name>A0ABU2N3B9_9PSEU</name>
<keyword evidence="3" id="KW-1185">Reference proteome</keyword>
<dbReference type="EMBL" id="JAVREJ010000001">
    <property type="protein sequence ID" value="MDT0348102.1"/>
    <property type="molecule type" value="Genomic_DNA"/>
</dbReference>
<protein>
    <submittedName>
        <fullName evidence="2">Uncharacterized protein</fullName>
    </submittedName>
</protein>
<evidence type="ECO:0000256" key="1">
    <source>
        <dbReference type="SAM" id="Phobius"/>
    </source>
</evidence>
<keyword evidence="1" id="KW-0472">Membrane</keyword>
<evidence type="ECO:0000313" key="2">
    <source>
        <dbReference type="EMBL" id="MDT0348102.1"/>
    </source>
</evidence>
<gene>
    <name evidence="2" type="ORF">RM445_01010</name>
</gene>
<comment type="caution">
    <text evidence="2">The sequence shown here is derived from an EMBL/GenBank/DDBJ whole genome shotgun (WGS) entry which is preliminary data.</text>
</comment>
<feature type="transmembrane region" description="Helical" evidence="1">
    <location>
        <begin position="64"/>
        <end position="84"/>
    </location>
</feature>
<organism evidence="2 3">
    <name type="scientific">Pseudonocardia charpentierae</name>
    <dbReference type="NCBI Taxonomy" id="3075545"/>
    <lineage>
        <taxon>Bacteria</taxon>
        <taxon>Bacillati</taxon>
        <taxon>Actinomycetota</taxon>
        <taxon>Actinomycetes</taxon>
        <taxon>Pseudonocardiales</taxon>
        <taxon>Pseudonocardiaceae</taxon>
        <taxon>Pseudonocardia</taxon>
    </lineage>
</organism>
<dbReference type="Proteomes" id="UP001183202">
    <property type="component" value="Unassembled WGS sequence"/>
</dbReference>
<keyword evidence="1" id="KW-0812">Transmembrane</keyword>
<evidence type="ECO:0000313" key="3">
    <source>
        <dbReference type="Proteomes" id="UP001183202"/>
    </source>
</evidence>
<sequence>MTHRVVAIARHPDGRMRFQTRGDTNNSPGLQWVRPEQVRGVLWYAVPGLGHVSGLLTGDQRERGVQVVAVLLLGYAGVMFVSAYRRRRASA</sequence>
<proteinExistence type="predicted"/>
<reference evidence="3" key="1">
    <citation type="submission" date="2023-07" db="EMBL/GenBank/DDBJ databases">
        <title>30 novel species of actinomycetes from the DSMZ collection.</title>
        <authorList>
            <person name="Nouioui I."/>
        </authorList>
    </citation>
    <scope>NUCLEOTIDE SEQUENCE [LARGE SCALE GENOMIC DNA]</scope>
    <source>
        <strain evidence="3">DSM 45834</strain>
    </source>
</reference>
<dbReference type="RefSeq" id="WP_311554001.1">
    <property type="nucleotide sequence ID" value="NZ_JAVREJ010000001.1"/>
</dbReference>
<accession>A0ABU2N3B9</accession>
<keyword evidence="1" id="KW-1133">Transmembrane helix</keyword>